<dbReference type="Proteomes" id="UP000595437">
    <property type="component" value="Chromosome 12"/>
</dbReference>
<evidence type="ECO:0000313" key="2">
    <source>
        <dbReference type="Proteomes" id="UP000595437"/>
    </source>
</evidence>
<reference evidence="2" key="1">
    <citation type="submission" date="2021-01" db="EMBL/GenBank/DDBJ databases">
        <title>Caligus Genome Assembly.</title>
        <authorList>
            <person name="Gallardo-Escarate C."/>
        </authorList>
    </citation>
    <scope>NUCLEOTIDE SEQUENCE [LARGE SCALE GENOMIC DNA]</scope>
</reference>
<evidence type="ECO:0000313" key="1">
    <source>
        <dbReference type="EMBL" id="QQP37426.1"/>
    </source>
</evidence>
<proteinExistence type="predicted"/>
<sequence length="102" mass="12179">MNAAFDMEIKKCFKKLGPKQYRCMKCNYRATERNSMMRHVECNHFVTRGFPCGTYPALEYIFSEDTKKLPNSSLSEEKNPEGFGILRYRWRRFRVVKHNMAL</sequence>
<organism evidence="1 2">
    <name type="scientific">Caligus rogercresseyi</name>
    <name type="common">Sea louse</name>
    <dbReference type="NCBI Taxonomy" id="217165"/>
    <lineage>
        <taxon>Eukaryota</taxon>
        <taxon>Metazoa</taxon>
        <taxon>Ecdysozoa</taxon>
        <taxon>Arthropoda</taxon>
        <taxon>Crustacea</taxon>
        <taxon>Multicrustacea</taxon>
        <taxon>Hexanauplia</taxon>
        <taxon>Copepoda</taxon>
        <taxon>Siphonostomatoida</taxon>
        <taxon>Caligidae</taxon>
        <taxon>Caligus</taxon>
    </lineage>
</organism>
<keyword evidence="2" id="KW-1185">Reference proteome</keyword>
<gene>
    <name evidence="1" type="ORF">FKW44_017687</name>
</gene>
<name>A0A7T8GTS0_CALRO</name>
<accession>A0A7T8GTS0</accession>
<dbReference type="AlphaFoldDB" id="A0A7T8GTS0"/>
<protein>
    <submittedName>
        <fullName evidence="1">Broad-complex core protein isoform 6</fullName>
    </submittedName>
</protein>
<dbReference type="EMBL" id="CP045901">
    <property type="protein sequence ID" value="QQP37426.1"/>
    <property type="molecule type" value="Genomic_DNA"/>
</dbReference>
<dbReference type="OrthoDB" id="3561125at2759"/>